<organism evidence="2 3">
    <name type="scientific">Hypothenemus hampei</name>
    <name type="common">Coffee berry borer</name>
    <dbReference type="NCBI Taxonomy" id="57062"/>
    <lineage>
        <taxon>Eukaryota</taxon>
        <taxon>Metazoa</taxon>
        <taxon>Ecdysozoa</taxon>
        <taxon>Arthropoda</taxon>
        <taxon>Hexapoda</taxon>
        <taxon>Insecta</taxon>
        <taxon>Pterygota</taxon>
        <taxon>Neoptera</taxon>
        <taxon>Endopterygota</taxon>
        <taxon>Coleoptera</taxon>
        <taxon>Polyphaga</taxon>
        <taxon>Cucujiformia</taxon>
        <taxon>Curculionidae</taxon>
        <taxon>Scolytinae</taxon>
        <taxon>Hypothenemus</taxon>
    </lineage>
</organism>
<evidence type="ECO:0000256" key="1">
    <source>
        <dbReference type="SAM" id="MobiDB-lite"/>
    </source>
</evidence>
<evidence type="ECO:0000313" key="3">
    <source>
        <dbReference type="Proteomes" id="UP001566132"/>
    </source>
</evidence>
<evidence type="ECO:0000313" key="2">
    <source>
        <dbReference type="EMBL" id="KAL1501030.1"/>
    </source>
</evidence>
<feature type="compositionally biased region" description="Basic and acidic residues" evidence="1">
    <location>
        <begin position="66"/>
        <end position="75"/>
    </location>
</feature>
<keyword evidence="3" id="KW-1185">Reference proteome</keyword>
<feature type="region of interest" description="Disordered" evidence="1">
    <location>
        <begin position="1"/>
        <end position="85"/>
    </location>
</feature>
<protein>
    <submittedName>
        <fullName evidence="2">Uncharacterized protein</fullName>
    </submittedName>
</protein>
<dbReference type="EMBL" id="JBDJPC010000005">
    <property type="protein sequence ID" value="KAL1501030.1"/>
    <property type="molecule type" value="Genomic_DNA"/>
</dbReference>
<dbReference type="Proteomes" id="UP001566132">
    <property type="component" value="Unassembled WGS sequence"/>
</dbReference>
<name>A0ABD1EQI5_HYPHA</name>
<reference evidence="2 3" key="1">
    <citation type="submission" date="2024-05" db="EMBL/GenBank/DDBJ databases">
        <title>Genetic variation in Jamaican populations of the coffee berry borer (Hypothenemus hampei).</title>
        <authorList>
            <person name="Errbii M."/>
            <person name="Myrie A."/>
        </authorList>
    </citation>
    <scope>NUCLEOTIDE SEQUENCE [LARGE SCALE GENOMIC DNA]</scope>
    <source>
        <strain evidence="2">JA-Hopewell-2020-01-JO</strain>
        <tissue evidence="2">Whole body</tissue>
    </source>
</reference>
<sequence length="85" mass="9612">MSYNNHSNQLNHNNDAFYRSRGMSGRPDDWENNSSFWGQSPPSRAELDNRANQLNPNNPRYYSSRGNEDGAEYKGGHSASSCTLI</sequence>
<proteinExistence type="predicted"/>
<feature type="compositionally biased region" description="Polar residues" evidence="1">
    <location>
        <begin position="32"/>
        <end position="42"/>
    </location>
</feature>
<dbReference type="AlphaFoldDB" id="A0ABD1EQI5"/>
<comment type="caution">
    <text evidence="2">The sequence shown here is derived from an EMBL/GenBank/DDBJ whole genome shotgun (WGS) entry which is preliminary data.</text>
</comment>
<feature type="compositionally biased region" description="Low complexity" evidence="1">
    <location>
        <begin position="1"/>
        <end position="14"/>
    </location>
</feature>
<accession>A0ABD1EQI5</accession>
<gene>
    <name evidence="2" type="ORF">ABEB36_006435</name>
</gene>
<feature type="compositionally biased region" description="Polar residues" evidence="1">
    <location>
        <begin position="50"/>
        <end position="65"/>
    </location>
</feature>